<evidence type="ECO:0000313" key="1">
    <source>
        <dbReference type="Ensembl" id="ENSOARP00020001017.2"/>
    </source>
</evidence>
<reference evidence="1" key="3">
    <citation type="submission" date="2025-09" db="UniProtKB">
        <authorList>
            <consortium name="Ensembl"/>
        </authorList>
    </citation>
    <scope>IDENTIFICATION</scope>
</reference>
<reference evidence="1" key="1">
    <citation type="submission" date="2020-11" db="EMBL/GenBank/DDBJ databases">
        <authorList>
            <person name="Davenport K.M."/>
            <person name="Bickhart D.M."/>
            <person name="Smith T.P.L."/>
            <person name="Murdoch B.M."/>
            <person name="Rosen B.D."/>
        </authorList>
    </citation>
    <scope>NUCLEOTIDE SEQUENCE [LARGE SCALE GENOMIC DNA]</scope>
    <source>
        <strain evidence="1">OAR_USU_Benz2616</strain>
    </source>
</reference>
<name>A0AC11AME7_SHEEP</name>
<accession>A0AC11AME7</accession>
<proteinExistence type="predicted"/>
<protein>
    <submittedName>
        <fullName evidence="1">Trophinin associated protein</fullName>
    </submittedName>
</protein>
<organism evidence="1">
    <name type="scientific">Ovis aries</name>
    <name type="common">Sheep</name>
    <dbReference type="NCBI Taxonomy" id="9940"/>
    <lineage>
        <taxon>Eukaryota</taxon>
        <taxon>Metazoa</taxon>
        <taxon>Chordata</taxon>
        <taxon>Craniata</taxon>
        <taxon>Vertebrata</taxon>
        <taxon>Euteleostomi</taxon>
        <taxon>Mammalia</taxon>
        <taxon>Eutheria</taxon>
        <taxon>Laurasiatheria</taxon>
        <taxon>Artiodactyla</taxon>
        <taxon>Ruminantia</taxon>
        <taxon>Pecora</taxon>
        <taxon>Bovidae</taxon>
        <taxon>Caprinae</taxon>
        <taxon>Ovis</taxon>
    </lineage>
</organism>
<reference evidence="1" key="2">
    <citation type="submission" date="2025-08" db="UniProtKB">
        <authorList>
            <consortium name="Ensembl"/>
        </authorList>
    </citation>
    <scope>IDENTIFICATION</scope>
</reference>
<dbReference type="Ensembl" id="ENSOART00020001239.2">
    <property type="protein sequence ID" value="ENSOARP00020001017.2"/>
    <property type="gene ID" value="ENSOARG00020000841.2"/>
</dbReference>
<gene>
    <name evidence="1" type="primary">TROAP</name>
</gene>
<sequence length="681" mass="72708">MTTLQATKDPLLRGVSPTPSKIPIRSQRRPPLPTVKPSALDQENQDPKRLGQKLNIQRPLADSAGPRLKATRQTEQSEKLLGSTQLRNPLEELRPSHGDQNVGPRPPPQTEAPGTVEFVADPAALATILSGEGVKSCRLGRQPSLAQRVLVRGSQGGTIRRGQDARASAYLAPRTPTHRLDPVRASCFSRLEGPGPRGRTLCPQRLQALIPPSGSSSHPSAPPCFQELRRETSGSSKTSVSQPSGSLPETSVEPASSLPEGEHEVVTQSDEGGGGPLGLAQRVPLKETRDKTHTRISYSVLRRLATRPKTQFTPLPSASRVQQEQIAVRLFDQESGIRLQEGPGKPPVSTPYGPHPSRTPNLQELKMQRINILQQLLRQEVEGLAEGKCASLNGSSSLDMVELQPLLAEISRTLNAPEKIPEAFHLPGLSQHPELPKPYFPGECGEPEPCPGRGPGMATPCPPAEPGSPESCPGRGPEMAPPCPPAEPGSPEPCPGRGPENPEPSTQEQPEAAGPSPPAEPGRLQACHQGQIGLPEPSTRVDLGVPEACSLELRNPESSPRPRTSQWAPATTSLTFSSQRPLCASPPIRSLQSLKPSPGPAGPSHPAPRTMALRQRLKACLTAIQGFHEACLDDECAFYTSRAPPSGLTRVCTNPVAMLLEWQDALCFIPVGSAAPQDSPS</sequence>